<dbReference type="Proteomes" id="UP000063789">
    <property type="component" value="Chromosome"/>
</dbReference>
<accession>A0A0N9NEQ8</accession>
<dbReference type="OrthoDB" id="3534574at2"/>
<dbReference type="PANTHER" id="PTHR40763">
    <property type="entry name" value="MEMBRANE PROTEIN-RELATED"/>
    <property type="match status" value="1"/>
</dbReference>
<dbReference type="EMBL" id="CP011853">
    <property type="protein sequence ID" value="ALG86932.1"/>
    <property type="molecule type" value="Genomic_DNA"/>
</dbReference>
<dbReference type="PATRIC" id="fig|1136941.3.peg.3016"/>
<dbReference type="InterPro" id="IPR012551">
    <property type="entry name" value="DUF1707_SHOCT-like"/>
</dbReference>
<dbReference type="AlphaFoldDB" id="A0A0N9NEQ8"/>
<proteinExistence type="predicted"/>
<organism evidence="2 3">
    <name type="scientific">Gordonia phthalatica</name>
    <dbReference type="NCBI Taxonomy" id="1136941"/>
    <lineage>
        <taxon>Bacteria</taxon>
        <taxon>Bacillati</taxon>
        <taxon>Actinomycetota</taxon>
        <taxon>Actinomycetes</taxon>
        <taxon>Mycobacteriales</taxon>
        <taxon>Gordoniaceae</taxon>
        <taxon>Gordonia</taxon>
    </lineage>
</organism>
<keyword evidence="3" id="KW-1185">Reference proteome</keyword>
<evidence type="ECO:0000313" key="3">
    <source>
        <dbReference type="Proteomes" id="UP000063789"/>
    </source>
</evidence>
<name>A0A0N9NEQ8_9ACTN</name>
<sequence length="200" mass="21628">MTQAYPDDDVRVGHPERERAIGLINDAFSQGYLDITEFEERSGTIYEARTRGDLRGVVADLPNAQLLFPDTPAVADAVVAAVPPVAHVPETITADWESQRRKGAWTVPARTILTGEMGTFELDYRLATFAAPVVELQLQVSASTVRLRVGPEHEVRYDAVAKSGWSSIKDKAGSPARPGGHVIMVTGALSGMSSLTIKRS</sequence>
<gene>
    <name evidence="2" type="ORF">ACH46_14765</name>
</gene>
<dbReference type="PANTHER" id="PTHR40763:SF5">
    <property type="entry name" value="MEMBRANE PROTEIN"/>
    <property type="match status" value="1"/>
</dbReference>
<protein>
    <recommendedName>
        <fullName evidence="1">DUF1707 domain-containing protein</fullName>
    </recommendedName>
</protein>
<dbReference type="KEGG" id="goq:ACH46_14765"/>
<feature type="domain" description="DUF1707" evidence="1">
    <location>
        <begin position="10"/>
        <end position="62"/>
    </location>
</feature>
<evidence type="ECO:0000259" key="1">
    <source>
        <dbReference type="Pfam" id="PF08044"/>
    </source>
</evidence>
<dbReference type="STRING" id="1136941.ACH46_14765"/>
<dbReference type="RefSeq" id="WP_062395486.1">
    <property type="nucleotide sequence ID" value="NZ_CP011853.1"/>
</dbReference>
<evidence type="ECO:0000313" key="2">
    <source>
        <dbReference type="EMBL" id="ALG86932.1"/>
    </source>
</evidence>
<reference evidence="3" key="1">
    <citation type="submission" date="2015-06" db="EMBL/GenBank/DDBJ databases">
        <title>Complete genome sequence and metabolic analysis of phthalate degradation pathway in Gordonia sp. QH-11.</title>
        <authorList>
            <person name="Jin D."/>
            <person name="Kong X."/>
            <person name="Bai Z."/>
        </authorList>
    </citation>
    <scope>NUCLEOTIDE SEQUENCE [LARGE SCALE GENOMIC DNA]</scope>
    <source>
        <strain evidence="3">QH-11</strain>
    </source>
</reference>
<dbReference type="Pfam" id="PF08044">
    <property type="entry name" value="DUF1707"/>
    <property type="match status" value="1"/>
</dbReference>
<reference evidence="2 3" key="2">
    <citation type="journal article" date="2017" name="Int. J. Syst. Evol. Microbiol.">
        <title>Gordonia phthalatica sp. nov., a di-n-butyl phthalate-degrading bacterium isolated from activated sludge.</title>
        <authorList>
            <person name="Jin D."/>
            <person name="Kong X."/>
            <person name="Jia M."/>
            <person name="Yu X."/>
            <person name="Wang X."/>
            <person name="Zhuang X."/>
            <person name="Deng Y."/>
            <person name="Bai Z."/>
        </authorList>
    </citation>
    <scope>NUCLEOTIDE SEQUENCE [LARGE SCALE GENOMIC DNA]</scope>
    <source>
        <strain evidence="2 3">QH-11</strain>
    </source>
</reference>